<organism evidence="6">
    <name type="scientific">viral metagenome</name>
    <dbReference type="NCBI Taxonomy" id="1070528"/>
    <lineage>
        <taxon>unclassified sequences</taxon>
        <taxon>metagenomes</taxon>
        <taxon>organismal metagenomes</taxon>
    </lineage>
</organism>
<dbReference type="SMART" id="SM00220">
    <property type="entry name" value="S_TKc"/>
    <property type="match status" value="1"/>
</dbReference>
<evidence type="ECO:0000256" key="1">
    <source>
        <dbReference type="ARBA" id="ARBA00022679"/>
    </source>
</evidence>
<dbReference type="GO" id="GO:0005524">
    <property type="term" value="F:ATP binding"/>
    <property type="evidence" value="ECO:0007669"/>
    <property type="project" value="UniProtKB-KW"/>
</dbReference>
<evidence type="ECO:0000256" key="4">
    <source>
        <dbReference type="ARBA" id="ARBA00022840"/>
    </source>
</evidence>
<reference evidence="6" key="1">
    <citation type="journal article" date="2020" name="Nature">
        <title>Giant virus diversity and host interactions through global metagenomics.</title>
        <authorList>
            <person name="Schulz F."/>
            <person name="Roux S."/>
            <person name="Paez-Espino D."/>
            <person name="Jungbluth S."/>
            <person name="Walsh D.A."/>
            <person name="Denef V.J."/>
            <person name="McMahon K.D."/>
            <person name="Konstantinidis K.T."/>
            <person name="Eloe-Fadrosh E.A."/>
            <person name="Kyrpides N.C."/>
            <person name="Woyke T."/>
        </authorList>
    </citation>
    <scope>NUCLEOTIDE SEQUENCE</scope>
    <source>
        <strain evidence="6">GVMAG-M-3300023179-103</strain>
    </source>
</reference>
<dbReference type="InterPro" id="IPR045269">
    <property type="entry name" value="Atg1-like"/>
</dbReference>
<dbReference type="EMBL" id="MN739695">
    <property type="protein sequence ID" value="QHT21622.1"/>
    <property type="molecule type" value="Genomic_DNA"/>
</dbReference>
<dbReference type="InterPro" id="IPR011009">
    <property type="entry name" value="Kinase-like_dom_sf"/>
</dbReference>
<proteinExistence type="predicted"/>
<evidence type="ECO:0000313" key="6">
    <source>
        <dbReference type="EMBL" id="QHT21622.1"/>
    </source>
</evidence>
<dbReference type="GO" id="GO:0005829">
    <property type="term" value="C:cytosol"/>
    <property type="evidence" value="ECO:0007669"/>
    <property type="project" value="TreeGrafter"/>
</dbReference>
<dbReference type="PANTHER" id="PTHR24348">
    <property type="entry name" value="SERINE/THREONINE-PROTEIN KINASE UNC-51-RELATED"/>
    <property type="match status" value="1"/>
</dbReference>
<dbReference type="GO" id="GO:0000045">
    <property type="term" value="P:autophagosome assembly"/>
    <property type="evidence" value="ECO:0007669"/>
    <property type="project" value="TreeGrafter"/>
</dbReference>
<dbReference type="PROSITE" id="PS50011">
    <property type="entry name" value="PROTEIN_KINASE_DOM"/>
    <property type="match status" value="1"/>
</dbReference>
<dbReference type="AlphaFoldDB" id="A0A6C0DYS9"/>
<dbReference type="InterPro" id="IPR017441">
    <property type="entry name" value="Protein_kinase_ATP_BS"/>
</dbReference>
<keyword evidence="3" id="KW-0418">Kinase</keyword>
<dbReference type="GO" id="GO:0000407">
    <property type="term" value="C:phagophore assembly site"/>
    <property type="evidence" value="ECO:0007669"/>
    <property type="project" value="TreeGrafter"/>
</dbReference>
<dbReference type="PROSITE" id="PS00107">
    <property type="entry name" value="PROTEIN_KINASE_ATP"/>
    <property type="match status" value="1"/>
</dbReference>
<name>A0A6C0DYS9_9ZZZZ</name>
<accession>A0A6C0DYS9</accession>
<dbReference type="Pfam" id="PF00069">
    <property type="entry name" value="Pkinase"/>
    <property type="match status" value="1"/>
</dbReference>
<keyword evidence="1" id="KW-0808">Transferase</keyword>
<dbReference type="PANTHER" id="PTHR24348:SF22">
    <property type="entry name" value="NON-SPECIFIC SERINE_THREONINE PROTEIN KINASE"/>
    <property type="match status" value="1"/>
</dbReference>
<evidence type="ECO:0000256" key="3">
    <source>
        <dbReference type="ARBA" id="ARBA00022777"/>
    </source>
</evidence>
<dbReference type="GO" id="GO:0004674">
    <property type="term" value="F:protein serine/threonine kinase activity"/>
    <property type="evidence" value="ECO:0007669"/>
    <property type="project" value="InterPro"/>
</dbReference>
<dbReference type="Gene3D" id="1.10.510.10">
    <property type="entry name" value="Transferase(Phosphotransferase) domain 1"/>
    <property type="match status" value="1"/>
</dbReference>
<evidence type="ECO:0000256" key="2">
    <source>
        <dbReference type="ARBA" id="ARBA00022741"/>
    </source>
</evidence>
<dbReference type="PROSITE" id="PS00108">
    <property type="entry name" value="PROTEIN_KINASE_ST"/>
    <property type="match status" value="1"/>
</dbReference>
<keyword evidence="4" id="KW-0067">ATP-binding</keyword>
<dbReference type="GO" id="GO:0016020">
    <property type="term" value="C:membrane"/>
    <property type="evidence" value="ECO:0007669"/>
    <property type="project" value="TreeGrafter"/>
</dbReference>
<keyword evidence="2" id="KW-0547">Nucleotide-binding</keyword>
<evidence type="ECO:0000259" key="5">
    <source>
        <dbReference type="PROSITE" id="PS50011"/>
    </source>
</evidence>
<protein>
    <recommendedName>
        <fullName evidence="5">Protein kinase domain-containing protein</fullName>
    </recommendedName>
</protein>
<dbReference type="InterPro" id="IPR000719">
    <property type="entry name" value="Prot_kinase_dom"/>
</dbReference>
<dbReference type="GO" id="GO:0005776">
    <property type="term" value="C:autophagosome"/>
    <property type="evidence" value="ECO:0007669"/>
    <property type="project" value="TreeGrafter"/>
</dbReference>
<sequence>MGDLQIFYKKLLGKGSFSNVYEGLYKTYNIAAKIINTENLDGKIRQQMQREIDVINILKQNKNKNIVEYFDILEKEDELIILMELCNGGELTTEIKIGLDFDTVYNYYCQILNGYSHLLNLDIIHRDIKSANILLSNDKKTVKIGDFGLSKILSDNLNNTICGSPLWMSPELLNQQNYDTKSDIWSIGVLLYEMVYGSTPFSKSNGLKILKHNIFTQDITYLKNSYLNKYIVSDNLINYMKKMLEINQYKRIEWQHLHDITWYDIDDCPEINQDKIKETSHITDTINSILHSQPLDIKQSITEKDIRDDVSLSNSLNYIKKNNYGKSAPTTFSGMFKNVKNIVKNIISL</sequence>
<feature type="domain" description="Protein kinase" evidence="5">
    <location>
        <begin position="6"/>
        <end position="263"/>
    </location>
</feature>
<dbReference type="GO" id="GO:0010506">
    <property type="term" value="P:regulation of autophagy"/>
    <property type="evidence" value="ECO:0007669"/>
    <property type="project" value="InterPro"/>
</dbReference>
<dbReference type="InterPro" id="IPR008271">
    <property type="entry name" value="Ser/Thr_kinase_AS"/>
</dbReference>
<dbReference type="SUPFAM" id="SSF56112">
    <property type="entry name" value="Protein kinase-like (PK-like)"/>
    <property type="match status" value="1"/>
</dbReference>